<accession>A0A4S4LH15</accession>
<dbReference type="PANTHER" id="PTHR28218">
    <property type="entry name" value="VPS4-ASSOCIATED PROTEIN 1"/>
    <property type="match status" value="1"/>
</dbReference>
<feature type="compositionally biased region" description="Polar residues" evidence="1">
    <location>
        <begin position="129"/>
        <end position="142"/>
    </location>
</feature>
<evidence type="ECO:0008006" key="4">
    <source>
        <dbReference type="Google" id="ProtNLM"/>
    </source>
</evidence>
<feature type="compositionally biased region" description="Basic and acidic residues" evidence="1">
    <location>
        <begin position="72"/>
        <end position="98"/>
    </location>
</feature>
<dbReference type="EMBL" id="SGPK01000017">
    <property type="protein sequence ID" value="THH11254.1"/>
    <property type="molecule type" value="Genomic_DNA"/>
</dbReference>
<dbReference type="Proteomes" id="UP000308199">
    <property type="component" value="Unassembled WGS sequence"/>
</dbReference>
<dbReference type="GO" id="GO:0005768">
    <property type="term" value="C:endosome"/>
    <property type="evidence" value="ECO:0007669"/>
    <property type="project" value="TreeGrafter"/>
</dbReference>
<dbReference type="GO" id="GO:0007034">
    <property type="term" value="P:vacuolar transport"/>
    <property type="evidence" value="ECO:0007669"/>
    <property type="project" value="TreeGrafter"/>
</dbReference>
<comment type="caution">
    <text evidence="2">The sequence shown here is derived from an EMBL/GenBank/DDBJ whole genome shotgun (WGS) entry which is preliminary data.</text>
</comment>
<protein>
    <recommendedName>
        <fullName evidence="4">DUF1742-domain-containing protein</fullName>
    </recommendedName>
</protein>
<reference evidence="2 3" key="1">
    <citation type="submission" date="2019-02" db="EMBL/GenBank/DDBJ databases">
        <title>Genome sequencing of the rare red list fungi Phellinidium pouzarii.</title>
        <authorList>
            <person name="Buettner E."/>
            <person name="Kellner H."/>
        </authorList>
    </citation>
    <scope>NUCLEOTIDE SEQUENCE [LARGE SCALE GENOMIC DNA]</scope>
    <source>
        <strain evidence="2 3">DSM 108285</strain>
    </source>
</reference>
<dbReference type="OrthoDB" id="2158714at2759"/>
<feature type="compositionally biased region" description="Basic and acidic residues" evidence="1">
    <location>
        <begin position="106"/>
        <end position="128"/>
    </location>
</feature>
<proteinExistence type="predicted"/>
<gene>
    <name evidence="2" type="ORF">EW145_g765</name>
</gene>
<evidence type="ECO:0000313" key="3">
    <source>
        <dbReference type="Proteomes" id="UP000308199"/>
    </source>
</evidence>
<evidence type="ECO:0000313" key="2">
    <source>
        <dbReference type="EMBL" id="THH11254.1"/>
    </source>
</evidence>
<name>A0A4S4LH15_9AGAM</name>
<dbReference type="InterPro" id="IPR013640">
    <property type="entry name" value="Vfa1"/>
</dbReference>
<evidence type="ECO:0000256" key="1">
    <source>
        <dbReference type="SAM" id="MobiDB-lite"/>
    </source>
</evidence>
<dbReference type="Pfam" id="PF08432">
    <property type="entry name" value="Vfa1"/>
    <property type="match status" value="1"/>
</dbReference>
<dbReference type="AlphaFoldDB" id="A0A4S4LH15"/>
<sequence>MSFTNIYYKRTAATQKACFVCDRPTATVLATKDSVDFFYACDVHLDDPGFAFFLGENGDSASDVRKPILSDEEIQKVKEEYEEKQRKRKEKEKEKENETTTTSTKIDVKDEEKDRGKEKEKEKEKENKSTVLLPSQSLSPTHVHQRYSLHREIYAMRQGVHRRRRQAAQAKEVAPRLPSAPRSTMPVRKPLS</sequence>
<organism evidence="2 3">
    <name type="scientific">Phellinidium pouzarii</name>
    <dbReference type="NCBI Taxonomy" id="167371"/>
    <lineage>
        <taxon>Eukaryota</taxon>
        <taxon>Fungi</taxon>
        <taxon>Dikarya</taxon>
        <taxon>Basidiomycota</taxon>
        <taxon>Agaricomycotina</taxon>
        <taxon>Agaricomycetes</taxon>
        <taxon>Hymenochaetales</taxon>
        <taxon>Hymenochaetaceae</taxon>
        <taxon>Phellinidium</taxon>
    </lineage>
</organism>
<feature type="region of interest" description="Disordered" evidence="1">
    <location>
        <begin position="72"/>
        <end position="192"/>
    </location>
</feature>
<dbReference type="PANTHER" id="PTHR28218:SF1">
    <property type="entry name" value="VPS4-ASSOCIATED PROTEIN 1"/>
    <property type="match status" value="1"/>
</dbReference>
<keyword evidence="3" id="KW-1185">Reference proteome</keyword>